<reference evidence="2" key="1">
    <citation type="journal article" date="2022" name="J. Hered.">
        <title>A De Novo Chromosome-Level Genome Assembly of the White-Tailed Deer, Odocoileus Virginianus.</title>
        <authorList>
            <person name="London E.W."/>
            <person name="Roca A.L."/>
            <person name="Novakofski J.E."/>
            <person name="Mateus-Pinilla N.E."/>
        </authorList>
    </citation>
    <scope>NUCLEOTIDE SEQUENCE [LARGE SCALE GENOMIC DNA]</scope>
</reference>
<protein>
    <submittedName>
        <fullName evidence="3">Uncharacterized protein isoform X1</fullName>
    </submittedName>
</protein>
<feature type="compositionally biased region" description="Polar residues" evidence="1">
    <location>
        <begin position="309"/>
        <end position="324"/>
    </location>
</feature>
<feature type="compositionally biased region" description="Basic and acidic residues" evidence="1">
    <location>
        <begin position="1"/>
        <end position="13"/>
    </location>
</feature>
<evidence type="ECO:0000313" key="2">
    <source>
        <dbReference type="Proteomes" id="UP001652640"/>
    </source>
</evidence>
<dbReference type="RefSeq" id="XP_070313752.1">
    <property type="nucleotide sequence ID" value="XM_070457651.1"/>
</dbReference>
<feature type="region of interest" description="Disordered" evidence="1">
    <location>
        <begin position="307"/>
        <end position="335"/>
    </location>
</feature>
<proteinExistence type="predicted"/>
<feature type="region of interest" description="Disordered" evidence="1">
    <location>
        <begin position="1"/>
        <end position="22"/>
    </location>
</feature>
<dbReference type="Proteomes" id="UP001652640">
    <property type="component" value="Chromosome 28"/>
</dbReference>
<organism evidence="2 3">
    <name type="scientific">Odocoileus virginianus</name>
    <name type="common">White-tailed deer</name>
    <dbReference type="NCBI Taxonomy" id="9874"/>
    <lineage>
        <taxon>Eukaryota</taxon>
        <taxon>Metazoa</taxon>
        <taxon>Chordata</taxon>
        <taxon>Craniata</taxon>
        <taxon>Vertebrata</taxon>
        <taxon>Euteleostomi</taxon>
        <taxon>Mammalia</taxon>
        <taxon>Eutheria</taxon>
        <taxon>Laurasiatheria</taxon>
        <taxon>Artiodactyla</taxon>
        <taxon>Ruminantia</taxon>
        <taxon>Pecora</taxon>
        <taxon>Cervidae</taxon>
        <taxon>Odocoileinae</taxon>
        <taxon>Odocoileus</taxon>
    </lineage>
</organism>
<sequence length="365" mass="39014">MHSTETTERKSEDQDTMTPPCVFDSARKRADLTAWPCTLLVTAGGGPLGASQTHHPTSGLSPAAPAGQTLGLWNGNQLPLPQASEVRDKRITFPYLVWEGSPISGLSCSTGKAAPASPRPTRLPRLGAASVQRHQCKCKQRETVEHLRSVQKWRRGLQALPLNAQRSLVLRGGLVAGRAARAPWARGAPPSPVLPGPAQLWHQVEINRNLYPLYLSVSGSMSEAPRHWSWATPPAHGAVDGGVTAETPEVTVPGSWGQGAGPPGLSPRRFYPKPGAGLCLATSHLHFQVRPLPSSRVVLQAERLRSPRRQQQVAQTIQTPSSAPAGSAPGCRCPPPPTATRNAVGKTTSIQGSQQFERAEFLCPL</sequence>
<evidence type="ECO:0000256" key="1">
    <source>
        <dbReference type="SAM" id="MobiDB-lite"/>
    </source>
</evidence>
<name>A0ABM4HDV8_ODOVR</name>
<evidence type="ECO:0000313" key="3">
    <source>
        <dbReference type="RefSeq" id="XP_070313752.1"/>
    </source>
</evidence>
<dbReference type="GeneID" id="110145937"/>
<gene>
    <name evidence="3" type="primary">LOC110145937</name>
</gene>
<accession>A0ABM4HDV8</accession>
<keyword evidence="2" id="KW-1185">Reference proteome</keyword>
<reference evidence="3" key="2">
    <citation type="submission" date="2025-08" db="UniProtKB">
        <authorList>
            <consortium name="RefSeq"/>
        </authorList>
    </citation>
    <scope>IDENTIFICATION</scope>
    <source>
        <tissue evidence="3">Tongue muscle</tissue>
    </source>
</reference>